<dbReference type="GO" id="GO:0016020">
    <property type="term" value="C:membrane"/>
    <property type="evidence" value="ECO:0007669"/>
    <property type="project" value="TreeGrafter"/>
</dbReference>
<feature type="region of interest" description="Disordered" evidence="3">
    <location>
        <begin position="546"/>
        <end position="567"/>
    </location>
</feature>
<keyword evidence="6" id="KW-1185">Reference proteome</keyword>
<dbReference type="SUPFAM" id="SSF56281">
    <property type="entry name" value="Metallo-hydrolase/oxidoreductase"/>
    <property type="match status" value="1"/>
</dbReference>
<dbReference type="Pfam" id="PF00106">
    <property type="entry name" value="adh_short"/>
    <property type="match status" value="1"/>
</dbReference>
<dbReference type="GO" id="GO:0016491">
    <property type="term" value="F:oxidoreductase activity"/>
    <property type="evidence" value="ECO:0007669"/>
    <property type="project" value="UniProtKB-KW"/>
</dbReference>
<evidence type="ECO:0000313" key="5">
    <source>
        <dbReference type="EMBL" id="SNB79598.1"/>
    </source>
</evidence>
<dbReference type="NCBIfam" id="NF004792">
    <property type="entry name" value="PRK06139.1"/>
    <property type="match status" value="1"/>
</dbReference>
<comment type="similarity">
    <text evidence="1">Belongs to the short-chain dehydrogenases/reductases (SDR) family.</text>
</comment>
<accession>A0A212S3K7</accession>
<keyword evidence="2" id="KW-0560">Oxidoreductase</keyword>
<organism evidence="5 6">
    <name type="scientific">Rhodoblastus acidophilus</name>
    <name type="common">Rhodopseudomonas acidophila</name>
    <dbReference type="NCBI Taxonomy" id="1074"/>
    <lineage>
        <taxon>Bacteria</taxon>
        <taxon>Pseudomonadati</taxon>
        <taxon>Pseudomonadota</taxon>
        <taxon>Alphaproteobacteria</taxon>
        <taxon>Hyphomicrobiales</taxon>
        <taxon>Rhodoblastaceae</taxon>
        <taxon>Rhodoblastus</taxon>
    </lineage>
</organism>
<keyword evidence="4" id="KW-1133">Transmembrane helix</keyword>
<dbReference type="InterPro" id="IPR036866">
    <property type="entry name" value="RibonucZ/Hydroxyglut_hydro"/>
</dbReference>
<dbReference type="PRINTS" id="PR00080">
    <property type="entry name" value="SDRFAMILY"/>
</dbReference>
<dbReference type="EMBL" id="FYDG01000011">
    <property type="protein sequence ID" value="SNB79598.1"/>
    <property type="molecule type" value="Genomic_DNA"/>
</dbReference>
<proteinExistence type="inferred from homology"/>
<dbReference type="InterPro" id="IPR020904">
    <property type="entry name" value="Sc_DH/Rdtase_CS"/>
</dbReference>
<dbReference type="PROSITE" id="PS00061">
    <property type="entry name" value="ADH_SHORT"/>
    <property type="match status" value="1"/>
</dbReference>
<evidence type="ECO:0000256" key="4">
    <source>
        <dbReference type="SAM" id="Phobius"/>
    </source>
</evidence>
<dbReference type="RefSeq" id="WP_088521835.1">
    <property type="nucleotide sequence ID" value="NZ_FYDG01000011.1"/>
</dbReference>
<gene>
    <name evidence="5" type="ORF">SAMN06265338_11170</name>
</gene>
<reference evidence="6" key="1">
    <citation type="submission" date="2017-06" db="EMBL/GenBank/DDBJ databases">
        <authorList>
            <person name="Varghese N."/>
            <person name="Submissions S."/>
        </authorList>
    </citation>
    <scope>NUCLEOTIDE SEQUENCE [LARGE SCALE GENOMIC DNA]</scope>
    <source>
        <strain evidence="6">DSM 137</strain>
    </source>
</reference>
<dbReference type="InterPro" id="IPR025638">
    <property type="entry name" value="DUF4336"/>
</dbReference>
<dbReference type="PANTHER" id="PTHR44196:SF1">
    <property type="entry name" value="DEHYDROGENASE_REDUCTASE SDR FAMILY MEMBER 7B"/>
    <property type="match status" value="1"/>
</dbReference>
<feature type="region of interest" description="Disordered" evidence="3">
    <location>
        <begin position="249"/>
        <end position="271"/>
    </location>
</feature>
<protein>
    <submittedName>
        <fullName evidence="5">Short-chain dehydrogenase</fullName>
    </submittedName>
</protein>
<dbReference type="Proteomes" id="UP000198418">
    <property type="component" value="Unassembled WGS sequence"/>
</dbReference>
<evidence type="ECO:0000313" key="6">
    <source>
        <dbReference type="Proteomes" id="UP000198418"/>
    </source>
</evidence>
<dbReference type="AlphaFoldDB" id="A0A212S3K7"/>
<dbReference type="Pfam" id="PF14234">
    <property type="entry name" value="DUF4336"/>
    <property type="match status" value="1"/>
</dbReference>
<dbReference type="Gene3D" id="3.40.50.720">
    <property type="entry name" value="NAD(P)-binding Rossmann-like Domain"/>
    <property type="match status" value="1"/>
</dbReference>
<dbReference type="SUPFAM" id="SSF51735">
    <property type="entry name" value="NAD(P)-binding Rossmann-fold domains"/>
    <property type="match status" value="1"/>
</dbReference>
<evidence type="ECO:0000256" key="3">
    <source>
        <dbReference type="SAM" id="MobiDB-lite"/>
    </source>
</evidence>
<evidence type="ECO:0000256" key="1">
    <source>
        <dbReference type="ARBA" id="ARBA00006484"/>
    </source>
</evidence>
<dbReference type="InterPro" id="IPR036291">
    <property type="entry name" value="NAD(P)-bd_dom_sf"/>
</dbReference>
<sequence length="600" mass="64185">MVARAVANGGALKSVADNVWIFDDRPIKPLGAPVPIRMTILRLADGAVLLHSPTRYSRELRDEIERLGRIAYLMAPNVAHWMFLPDWQAALPDAMVVAAPGLSRRGQVRASGLRIDRELNDGPLDEWGGEIETVLIQAPLFAEVALFHKPSHTLVLTDLVQNLDPETLPPLARGLADLLGSTAPNGRAPAYLRGLIHLGGQAAREAAARLVALRPERVIFAHGRWFEEAGTERLRRALDWLLAPRTPRRGRVRGRPGGQSGGEISRRARQTRRDDLRGLRVVITGASSGIGRATALAFARRGASVALAARREPALRELAAECEALGGRALAVATDVADAEAVMRLGECADQAFGGIDVWINNAGTGVFGAWRDADIALHRRAIEVNLFGAMHGASAALPVFLRQRRGVLINMISLGGWAPAPFAAAYTASKFGLRGFSASLRQELAEWPGIKVCGVFPAMVDTPGFVHGANMSGRRLDPGPLLYQAEDVAQALVRLVRDPRDEIAVGWPARAGQIAYALAPGPTERLFGAGLRFLLARASAAPKSQGTLLQPAPQGRSSSGGWLARKGLPPATQMTQLAAATVGAVALVLAVRRAGRRRN</sequence>
<feature type="transmembrane region" description="Helical" evidence="4">
    <location>
        <begin position="575"/>
        <end position="592"/>
    </location>
</feature>
<keyword evidence="4" id="KW-0812">Transmembrane</keyword>
<dbReference type="PANTHER" id="PTHR44196">
    <property type="entry name" value="DEHYDROGENASE/REDUCTASE SDR FAMILY MEMBER 7B"/>
    <property type="match status" value="1"/>
</dbReference>
<evidence type="ECO:0000256" key="2">
    <source>
        <dbReference type="ARBA" id="ARBA00023002"/>
    </source>
</evidence>
<dbReference type="PRINTS" id="PR00081">
    <property type="entry name" value="GDHRDH"/>
</dbReference>
<name>A0A212S3K7_RHOAC</name>
<keyword evidence="4" id="KW-0472">Membrane</keyword>
<dbReference type="OrthoDB" id="450111at2"/>
<dbReference type="InterPro" id="IPR002347">
    <property type="entry name" value="SDR_fam"/>
</dbReference>